<feature type="region of interest" description="Disordered" evidence="1">
    <location>
        <begin position="85"/>
        <end position="110"/>
    </location>
</feature>
<dbReference type="Proteomes" id="UP001295444">
    <property type="component" value="Chromosome 12"/>
</dbReference>
<organism evidence="2 3">
    <name type="scientific">Pelobates cultripes</name>
    <name type="common">Western spadefoot toad</name>
    <dbReference type="NCBI Taxonomy" id="61616"/>
    <lineage>
        <taxon>Eukaryota</taxon>
        <taxon>Metazoa</taxon>
        <taxon>Chordata</taxon>
        <taxon>Craniata</taxon>
        <taxon>Vertebrata</taxon>
        <taxon>Euteleostomi</taxon>
        <taxon>Amphibia</taxon>
        <taxon>Batrachia</taxon>
        <taxon>Anura</taxon>
        <taxon>Pelobatoidea</taxon>
        <taxon>Pelobatidae</taxon>
        <taxon>Pelobates</taxon>
    </lineage>
</organism>
<feature type="region of interest" description="Disordered" evidence="1">
    <location>
        <begin position="1"/>
        <end position="54"/>
    </location>
</feature>
<reference evidence="2" key="1">
    <citation type="submission" date="2022-03" db="EMBL/GenBank/DDBJ databases">
        <authorList>
            <person name="Alioto T."/>
            <person name="Alioto T."/>
            <person name="Gomez Garrido J."/>
        </authorList>
    </citation>
    <scope>NUCLEOTIDE SEQUENCE</scope>
</reference>
<name>A0AAD1TE08_PELCU</name>
<dbReference type="EMBL" id="OW240923">
    <property type="protein sequence ID" value="CAH2324706.1"/>
    <property type="molecule type" value="Genomic_DNA"/>
</dbReference>
<keyword evidence="3" id="KW-1185">Reference proteome</keyword>
<sequence>MAAAKQPQCAQGRRHHTTLHNNPRIPTTARSSKPPFGKGVIQGHDPTHSPHTWRGFGAAELRRAHGSTKKGKGTLGHWAVTPVTTRAGGSEWPRHHHTSHPKHPQGHNHIRSHDLEGRRQEEMPPAWPASGVG</sequence>
<accession>A0AAD1TE08</accession>
<feature type="compositionally biased region" description="Basic residues" evidence="1">
    <location>
        <begin position="94"/>
        <end position="110"/>
    </location>
</feature>
<proteinExistence type="predicted"/>
<protein>
    <submittedName>
        <fullName evidence="2">Uncharacterized protein</fullName>
    </submittedName>
</protein>
<feature type="compositionally biased region" description="Polar residues" evidence="1">
    <location>
        <begin position="19"/>
        <end position="31"/>
    </location>
</feature>
<evidence type="ECO:0000256" key="1">
    <source>
        <dbReference type="SAM" id="MobiDB-lite"/>
    </source>
</evidence>
<evidence type="ECO:0000313" key="2">
    <source>
        <dbReference type="EMBL" id="CAH2324706.1"/>
    </source>
</evidence>
<evidence type="ECO:0000313" key="3">
    <source>
        <dbReference type="Proteomes" id="UP001295444"/>
    </source>
</evidence>
<dbReference type="AlphaFoldDB" id="A0AAD1TE08"/>
<gene>
    <name evidence="2" type="ORF">PECUL_23A055031</name>
</gene>